<proteinExistence type="predicted"/>
<dbReference type="AlphaFoldDB" id="A0A392RBC1"/>
<feature type="non-terminal residue" evidence="1">
    <location>
        <position position="1"/>
    </location>
</feature>
<accession>A0A392RBC1</accession>
<evidence type="ECO:0000313" key="2">
    <source>
        <dbReference type="Proteomes" id="UP000265520"/>
    </source>
</evidence>
<comment type="caution">
    <text evidence="1">The sequence shown here is derived from an EMBL/GenBank/DDBJ whole genome shotgun (WGS) entry which is preliminary data.</text>
</comment>
<organism evidence="1 2">
    <name type="scientific">Trifolium medium</name>
    <dbReference type="NCBI Taxonomy" id="97028"/>
    <lineage>
        <taxon>Eukaryota</taxon>
        <taxon>Viridiplantae</taxon>
        <taxon>Streptophyta</taxon>
        <taxon>Embryophyta</taxon>
        <taxon>Tracheophyta</taxon>
        <taxon>Spermatophyta</taxon>
        <taxon>Magnoliopsida</taxon>
        <taxon>eudicotyledons</taxon>
        <taxon>Gunneridae</taxon>
        <taxon>Pentapetalae</taxon>
        <taxon>rosids</taxon>
        <taxon>fabids</taxon>
        <taxon>Fabales</taxon>
        <taxon>Fabaceae</taxon>
        <taxon>Papilionoideae</taxon>
        <taxon>50 kb inversion clade</taxon>
        <taxon>NPAAA clade</taxon>
        <taxon>Hologalegina</taxon>
        <taxon>IRL clade</taxon>
        <taxon>Trifolieae</taxon>
        <taxon>Trifolium</taxon>
    </lineage>
</organism>
<reference evidence="1 2" key="1">
    <citation type="journal article" date="2018" name="Front. Plant Sci.">
        <title>Red Clover (Trifolium pratense) and Zigzag Clover (T. medium) - A Picture of Genomic Similarities and Differences.</title>
        <authorList>
            <person name="Dluhosova J."/>
            <person name="Istvanek J."/>
            <person name="Nedelnik J."/>
            <person name="Repkova J."/>
        </authorList>
    </citation>
    <scope>NUCLEOTIDE SEQUENCE [LARGE SCALE GENOMIC DNA]</scope>
    <source>
        <strain evidence="2">cv. 10/8</strain>
        <tissue evidence="1">Leaf</tissue>
    </source>
</reference>
<keyword evidence="2" id="KW-1185">Reference proteome</keyword>
<dbReference type="EMBL" id="LXQA010208824">
    <property type="protein sequence ID" value="MCI33948.1"/>
    <property type="molecule type" value="Genomic_DNA"/>
</dbReference>
<protein>
    <submittedName>
        <fullName evidence="1">Uncharacterized protein</fullName>
    </submittedName>
</protein>
<name>A0A392RBC1_9FABA</name>
<sequence>VQILRLRNHLRVRPSNEAGCRVNTFGEELDRFLLMYGLMLCSCNTGWGCA</sequence>
<dbReference type="Proteomes" id="UP000265520">
    <property type="component" value="Unassembled WGS sequence"/>
</dbReference>
<evidence type="ECO:0000313" key="1">
    <source>
        <dbReference type="EMBL" id="MCI33948.1"/>
    </source>
</evidence>